<accession>A0A4S4AXP8</accession>
<dbReference type="EMBL" id="SSOC01000004">
    <property type="protein sequence ID" value="THF64844.1"/>
    <property type="molecule type" value="Genomic_DNA"/>
</dbReference>
<protein>
    <submittedName>
        <fullName evidence="1">Uncharacterized protein</fullName>
    </submittedName>
</protein>
<sequence>MKDFRIAVACRNASGMADMPVFTVTATAGEYDLGIHYTKAEALAEDAGYGRPFVCFDGTEQGAILAAARTLDLVPQVVVIDMTEGLVHSVCCDAGEIKVICYDESDTEEASDAVAEHPVGENGQSVRCWAHIQIADIDPGLVKARD</sequence>
<dbReference type="AlphaFoldDB" id="A0A4S4AXP8"/>
<name>A0A4S4AXP8_9RHOO</name>
<dbReference type="Proteomes" id="UP000308430">
    <property type="component" value="Unassembled WGS sequence"/>
</dbReference>
<dbReference type="OrthoDB" id="8886964at2"/>
<organism evidence="1 2">
    <name type="scientific">Pseudothauera nasutitermitis</name>
    <dbReference type="NCBI Taxonomy" id="2565930"/>
    <lineage>
        <taxon>Bacteria</taxon>
        <taxon>Pseudomonadati</taxon>
        <taxon>Pseudomonadota</taxon>
        <taxon>Betaproteobacteria</taxon>
        <taxon>Rhodocyclales</taxon>
        <taxon>Zoogloeaceae</taxon>
        <taxon>Pseudothauera</taxon>
    </lineage>
</organism>
<dbReference type="RefSeq" id="WP_136348545.1">
    <property type="nucleotide sequence ID" value="NZ_SSOC01000004.1"/>
</dbReference>
<proteinExistence type="predicted"/>
<gene>
    <name evidence="1" type="ORF">E6C76_12470</name>
</gene>
<comment type="caution">
    <text evidence="1">The sequence shown here is derived from an EMBL/GenBank/DDBJ whole genome shotgun (WGS) entry which is preliminary data.</text>
</comment>
<evidence type="ECO:0000313" key="1">
    <source>
        <dbReference type="EMBL" id="THF64844.1"/>
    </source>
</evidence>
<keyword evidence="2" id="KW-1185">Reference proteome</keyword>
<reference evidence="1 2" key="1">
    <citation type="submission" date="2019-04" db="EMBL/GenBank/DDBJ databases">
        <title>Azoarcus nasutitermitis sp. nov. isolated from termite nest.</title>
        <authorList>
            <person name="Lin S.-Y."/>
            <person name="Hameed A."/>
            <person name="Hsu Y.-H."/>
            <person name="Young C.-C."/>
        </authorList>
    </citation>
    <scope>NUCLEOTIDE SEQUENCE [LARGE SCALE GENOMIC DNA]</scope>
    <source>
        <strain evidence="1 2">CC-YHH838</strain>
    </source>
</reference>
<evidence type="ECO:0000313" key="2">
    <source>
        <dbReference type="Proteomes" id="UP000308430"/>
    </source>
</evidence>